<dbReference type="InterPro" id="IPR027684">
    <property type="entry name" value="TBCC"/>
</dbReference>
<comment type="subcellular location">
    <subcellularLocation>
        <location evidence="1">Cytoplasm</location>
    </subcellularLocation>
</comment>
<proteinExistence type="inferred from homology"/>
<dbReference type="EMBL" id="AWGJ01000002">
    <property type="protein sequence ID" value="ODN83001.1"/>
    <property type="molecule type" value="Genomic_DNA"/>
</dbReference>
<name>A0A1E3I569_9TREE</name>
<evidence type="ECO:0000256" key="2">
    <source>
        <dbReference type="ARBA" id="ARBA00008848"/>
    </source>
</evidence>
<evidence type="ECO:0000259" key="5">
    <source>
        <dbReference type="PROSITE" id="PS51329"/>
    </source>
</evidence>
<dbReference type="InterPro" id="IPR012945">
    <property type="entry name" value="Tubulin-bd_cofactor_C_dom"/>
</dbReference>
<gene>
    <name evidence="6" type="ORF">L202_01232</name>
</gene>
<dbReference type="InterPro" id="IPR038397">
    <property type="entry name" value="TBCC_N_sf"/>
</dbReference>
<dbReference type="InterPro" id="IPR016098">
    <property type="entry name" value="CAP/MinC_C"/>
</dbReference>
<protein>
    <recommendedName>
        <fullName evidence="5">C-CAP/cofactor C-like domain-containing protein</fullName>
    </recommendedName>
</protein>
<dbReference type="GO" id="GO:0005737">
    <property type="term" value="C:cytoplasm"/>
    <property type="evidence" value="ECO:0007669"/>
    <property type="project" value="UniProtKB-SubCell"/>
</dbReference>
<dbReference type="PROSITE" id="PS51329">
    <property type="entry name" value="C_CAP_COFACTOR_C"/>
    <property type="match status" value="1"/>
</dbReference>
<dbReference type="PANTHER" id="PTHR15139:SF0">
    <property type="entry name" value="TUBULIN-SPECIFIC CHAPERONE C"/>
    <property type="match status" value="1"/>
</dbReference>
<dbReference type="GO" id="GO:0007023">
    <property type="term" value="P:post-chaperonin tubulin folding pathway"/>
    <property type="evidence" value="ECO:0007669"/>
    <property type="project" value="InterPro"/>
</dbReference>
<dbReference type="Proteomes" id="UP000094065">
    <property type="component" value="Unassembled WGS sequence"/>
</dbReference>
<evidence type="ECO:0000313" key="6">
    <source>
        <dbReference type="EMBL" id="ODN83001.1"/>
    </source>
</evidence>
<evidence type="ECO:0000256" key="4">
    <source>
        <dbReference type="SAM" id="MobiDB-lite"/>
    </source>
</evidence>
<comment type="similarity">
    <text evidence="2">Belongs to the TBCC family.</text>
</comment>
<dbReference type="GeneID" id="30152541"/>
<dbReference type="InterPro" id="IPR017901">
    <property type="entry name" value="C-CAP_CF_C-like"/>
</dbReference>
<accession>A0A1E3I569</accession>
<dbReference type="GO" id="GO:0007021">
    <property type="term" value="P:tubulin complex assembly"/>
    <property type="evidence" value="ECO:0007669"/>
    <property type="project" value="TreeGrafter"/>
</dbReference>
<dbReference type="Gene3D" id="1.20.58.1250">
    <property type="entry name" value="Tubulin Binding Cofactor C, N-terminal domain"/>
    <property type="match status" value="1"/>
</dbReference>
<feature type="region of interest" description="Disordered" evidence="4">
    <location>
        <begin position="96"/>
        <end position="130"/>
    </location>
</feature>
<evidence type="ECO:0000313" key="7">
    <source>
        <dbReference type="Proteomes" id="UP000094065"/>
    </source>
</evidence>
<evidence type="ECO:0000256" key="1">
    <source>
        <dbReference type="ARBA" id="ARBA00004496"/>
    </source>
</evidence>
<dbReference type="PANTHER" id="PTHR15139">
    <property type="entry name" value="TUBULIN FOLDING COFACTOR C"/>
    <property type="match status" value="1"/>
</dbReference>
<keyword evidence="3" id="KW-0963">Cytoplasm</keyword>
<reference evidence="6 7" key="1">
    <citation type="submission" date="2016-06" db="EMBL/GenBank/DDBJ databases">
        <title>Evolution of pathogenesis and genome organization in the Tremellales.</title>
        <authorList>
            <person name="Cuomo C."/>
            <person name="Litvintseva A."/>
            <person name="Heitman J."/>
            <person name="Chen Y."/>
            <person name="Sun S."/>
            <person name="Springer D."/>
            <person name="Dromer F."/>
            <person name="Young S."/>
            <person name="Zeng Q."/>
            <person name="Chapman S."/>
            <person name="Gujja S."/>
            <person name="Saif S."/>
            <person name="Birren B."/>
        </authorList>
    </citation>
    <scope>NUCLEOTIDE SEQUENCE [LARGE SCALE GENOMIC DNA]</scope>
    <source>
        <strain evidence="6 7">CBS 6039</strain>
    </source>
</reference>
<dbReference type="STRING" id="1295533.A0A1E3I569"/>
<feature type="domain" description="C-CAP/cofactor C-like" evidence="5">
    <location>
        <begin position="151"/>
        <end position="282"/>
    </location>
</feature>
<dbReference type="OrthoDB" id="194775at2759"/>
<dbReference type="AlphaFoldDB" id="A0A1E3I569"/>
<organism evidence="6 7">
    <name type="scientific">Cryptococcus amylolentus CBS 6039</name>
    <dbReference type="NCBI Taxonomy" id="1295533"/>
    <lineage>
        <taxon>Eukaryota</taxon>
        <taxon>Fungi</taxon>
        <taxon>Dikarya</taxon>
        <taxon>Basidiomycota</taxon>
        <taxon>Agaricomycotina</taxon>
        <taxon>Tremellomycetes</taxon>
        <taxon>Tremellales</taxon>
        <taxon>Cryptococcaceae</taxon>
        <taxon>Cryptococcus</taxon>
    </lineage>
</organism>
<comment type="caution">
    <text evidence="6">The sequence shown here is derived from an EMBL/GenBank/DDBJ whole genome shotgun (WGS) entry which is preliminary data.</text>
</comment>
<dbReference type="Pfam" id="PF07986">
    <property type="entry name" value="TBCC"/>
    <property type="match status" value="1"/>
</dbReference>
<dbReference type="RefSeq" id="XP_018997001.1">
    <property type="nucleotide sequence ID" value="XM_019134574.1"/>
</dbReference>
<sequence length="331" mass="36200">MATNEQGVVSTTASADLHTHFHAQKQDILQACETPGASLSHIARLIQDLRKLVDSYGEGLPKYDRGRYTEELNGLDTKLSTLRTKDKPKSRFVFAKSKKPLPAKATPPSPTVVAGPSRDREEASPSVERSPINTHTIEGRFNALVRPELAPGTGTYTLSLSSMSHCLIDLRPCKSPSSTDPSQSALPVLTTLHAKKLTRCVLLAPLLPGSAMLSDLDNCLVVVGAQQFRMHSSTKTKVLLNVASLPVIEHSQNLTFGPYPNLLLPQTPDYVSKHTVVQDFDWVRGGQSPNWSLLAKDDVPEDLLVQLSEQLDGGMDDQPSVDIWIDRLLVK</sequence>
<evidence type="ECO:0000256" key="3">
    <source>
        <dbReference type="ARBA" id="ARBA00022490"/>
    </source>
</evidence>
<keyword evidence="7" id="KW-1185">Reference proteome</keyword>
<dbReference type="Gene3D" id="2.160.20.70">
    <property type="match status" value="1"/>
</dbReference>